<sequence length="142" mass="16365">MTWPLKCDDITDEQEVVACINSPLAVYISCALIILIPGLTIFLFPLAKKPAYLSTTNVLLAFGMSLSTGSLFYLLFPSCLEDKKQFESEHTLLRHVGSILCSAVWFFFIFDRLTKLFFAKRMLEEVRKELRALDLFRKFKVR</sequence>
<keyword evidence="1" id="KW-1133">Transmembrane helix</keyword>
<organism evidence="2">
    <name type="scientific">Oikopleura dioica</name>
    <name type="common">Tunicate</name>
    <dbReference type="NCBI Taxonomy" id="34765"/>
    <lineage>
        <taxon>Eukaryota</taxon>
        <taxon>Metazoa</taxon>
        <taxon>Chordata</taxon>
        <taxon>Tunicata</taxon>
        <taxon>Appendicularia</taxon>
        <taxon>Copelata</taxon>
        <taxon>Oikopleuridae</taxon>
        <taxon>Oikopleura</taxon>
    </lineage>
</organism>
<reference evidence="2" key="1">
    <citation type="journal article" date="2010" name="Science">
        <title>Plasticity of animal genome architecture unmasked by rapid evolution of a pelagic tunicate.</title>
        <authorList>
            <person name="Denoeud F."/>
            <person name="Henriet S."/>
            <person name="Mungpakdee S."/>
            <person name="Aury J.M."/>
            <person name="Da Silva C."/>
            <person name="Brinkmann H."/>
            <person name="Mikhaleva J."/>
            <person name="Olsen L.C."/>
            <person name="Jubin C."/>
            <person name="Canestro C."/>
            <person name="Bouquet J.M."/>
            <person name="Danks G."/>
            <person name="Poulain J."/>
            <person name="Campsteijn C."/>
            <person name="Adamski M."/>
            <person name="Cross I."/>
            <person name="Yadetie F."/>
            <person name="Muffato M."/>
            <person name="Louis A."/>
            <person name="Butcher S."/>
            <person name="Tsagkogeorga G."/>
            <person name="Konrad A."/>
            <person name="Singh S."/>
            <person name="Jensen M.F."/>
            <person name="Cong E.H."/>
            <person name="Eikeseth-Otteraa H."/>
            <person name="Noel B."/>
            <person name="Anthouard V."/>
            <person name="Porcel B.M."/>
            <person name="Kachouri-Lafond R."/>
            <person name="Nishino A."/>
            <person name="Ugolini M."/>
            <person name="Chourrout P."/>
            <person name="Nishida H."/>
            <person name="Aasland R."/>
            <person name="Huzurbazar S."/>
            <person name="Westhof E."/>
            <person name="Delsuc F."/>
            <person name="Lehrach H."/>
            <person name="Reinhardt R."/>
            <person name="Weissenbach J."/>
            <person name="Roy S.W."/>
            <person name="Artiguenave F."/>
            <person name="Postlethwait J.H."/>
            <person name="Manak J.R."/>
            <person name="Thompson E.M."/>
            <person name="Jaillon O."/>
            <person name="Du Pasquier L."/>
            <person name="Boudinot P."/>
            <person name="Liberles D.A."/>
            <person name="Volff J.N."/>
            <person name="Philippe H."/>
            <person name="Lenhard B."/>
            <person name="Roest Crollius H."/>
            <person name="Wincker P."/>
            <person name="Chourrout D."/>
        </authorList>
    </citation>
    <scope>NUCLEOTIDE SEQUENCE [LARGE SCALE GENOMIC DNA]</scope>
</reference>
<keyword evidence="3" id="KW-1185">Reference proteome</keyword>
<dbReference type="InParanoid" id="E4XDJ2"/>
<feature type="transmembrane region" description="Helical" evidence="1">
    <location>
        <begin position="58"/>
        <end position="76"/>
    </location>
</feature>
<feature type="transmembrane region" description="Helical" evidence="1">
    <location>
        <begin position="24"/>
        <end position="46"/>
    </location>
</feature>
<accession>E4XDJ2</accession>
<dbReference type="EMBL" id="FN653039">
    <property type="protein sequence ID" value="CBY19230.1"/>
    <property type="molecule type" value="Genomic_DNA"/>
</dbReference>
<dbReference type="AlphaFoldDB" id="E4XDJ2"/>
<evidence type="ECO:0000256" key="1">
    <source>
        <dbReference type="SAM" id="Phobius"/>
    </source>
</evidence>
<proteinExistence type="predicted"/>
<evidence type="ECO:0000313" key="2">
    <source>
        <dbReference type="EMBL" id="CBY19230.1"/>
    </source>
</evidence>
<name>E4XDJ2_OIKDI</name>
<gene>
    <name evidence="2" type="ORF">GSOID_T00008235001</name>
</gene>
<evidence type="ECO:0000313" key="3">
    <source>
        <dbReference type="Proteomes" id="UP000001307"/>
    </source>
</evidence>
<keyword evidence="1" id="KW-0812">Transmembrane</keyword>
<protein>
    <submittedName>
        <fullName evidence="2">Uncharacterized protein</fullName>
    </submittedName>
</protein>
<keyword evidence="1" id="KW-0472">Membrane</keyword>
<dbReference type="Proteomes" id="UP000001307">
    <property type="component" value="Unassembled WGS sequence"/>
</dbReference>
<feature type="transmembrane region" description="Helical" evidence="1">
    <location>
        <begin position="96"/>
        <end position="118"/>
    </location>
</feature>